<organism evidence="1 2">
    <name type="scientific">Paenibacillus beijingensis</name>
    <dbReference type="NCBI Taxonomy" id="1126833"/>
    <lineage>
        <taxon>Bacteria</taxon>
        <taxon>Bacillati</taxon>
        <taxon>Bacillota</taxon>
        <taxon>Bacilli</taxon>
        <taxon>Bacillales</taxon>
        <taxon>Paenibacillaceae</taxon>
        <taxon>Paenibacillus</taxon>
    </lineage>
</organism>
<evidence type="ECO:0008006" key="3">
    <source>
        <dbReference type="Google" id="ProtNLM"/>
    </source>
</evidence>
<dbReference type="Proteomes" id="UP000032633">
    <property type="component" value="Chromosome"/>
</dbReference>
<dbReference type="PATRIC" id="fig|1126833.4.peg.5417"/>
<dbReference type="AlphaFoldDB" id="A0A0D5NPS4"/>
<dbReference type="STRING" id="1126833.VN24_24630"/>
<gene>
    <name evidence="1" type="ORF">VN24_24630</name>
</gene>
<evidence type="ECO:0000313" key="2">
    <source>
        <dbReference type="Proteomes" id="UP000032633"/>
    </source>
</evidence>
<name>A0A0D5NPS4_9BACL</name>
<dbReference type="RefSeq" id="WP_045672575.1">
    <property type="nucleotide sequence ID" value="NZ_CP011058.1"/>
</dbReference>
<dbReference type="Pfam" id="PF10673">
    <property type="entry name" value="DUF2487"/>
    <property type="match status" value="1"/>
</dbReference>
<dbReference type="OrthoDB" id="2678750at2"/>
<proteinExistence type="predicted"/>
<evidence type="ECO:0000313" key="1">
    <source>
        <dbReference type="EMBL" id="AJY77150.1"/>
    </source>
</evidence>
<reference evidence="2" key="2">
    <citation type="submission" date="2015-03" db="EMBL/GenBank/DDBJ databases">
        <title>Genome sequence of Paenibacillus beijingensis strain DSM 24997T.</title>
        <authorList>
            <person name="Kwak Y."/>
            <person name="Shin J.-H."/>
        </authorList>
    </citation>
    <scope>NUCLEOTIDE SEQUENCE [LARGE SCALE GENOMIC DNA]</scope>
    <source>
        <strain evidence="2">DSM 24997</strain>
    </source>
</reference>
<dbReference type="KEGG" id="pbj:VN24_24630"/>
<reference evidence="1 2" key="1">
    <citation type="journal article" date="2015" name="J. Biotechnol.">
        <title>Complete genome sequence of Paenibacillus beijingensis 7188(T) (=DSM 24997(T)), a novel rhizobacterium from jujube garden soil.</title>
        <authorList>
            <person name="Kwak Y."/>
            <person name="Shin J.H."/>
        </authorList>
    </citation>
    <scope>NUCLEOTIDE SEQUENCE [LARGE SCALE GENOMIC DNA]</scope>
    <source>
        <strain evidence="1 2">DSM 24997</strain>
    </source>
</reference>
<dbReference type="HOGENOM" id="CLU_1833216_0_0_9"/>
<sequence>MKFNDLPRETWFELQPYLDTCLLPVTGLSGNEAPYIVTETLERLRDLLYLLEIPFKGRIVTYPAYHYTGADEASLTEGLDAVCSRLKESGFRYVIALTLLEQVPALMHADLVLGGKHGADEMNAGVRRLWGQP</sequence>
<dbReference type="InterPro" id="IPR019615">
    <property type="entry name" value="DUF2487"/>
</dbReference>
<accession>A0A0D5NPS4</accession>
<protein>
    <recommendedName>
        <fullName evidence="3">DUF2487 domain-containing protein</fullName>
    </recommendedName>
</protein>
<keyword evidence="2" id="KW-1185">Reference proteome</keyword>
<dbReference type="EMBL" id="CP011058">
    <property type="protein sequence ID" value="AJY77150.1"/>
    <property type="molecule type" value="Genomic_DNA"/>
</dbReference>